<accession>A0A8S1RQX2</accession>
<sequence length="95" mass="11224">MLQQIKEIKQQKVLNHFIKEDQDLKRQQSIKLCQVKIQSNQNKPTKNHLLDNIQNLDNSVHSFSKQQVSSFLDLFSCAEQMEEQHHSFQKIQAGY</sequence>
<gene>
    <name evidence="1" type="ORF">PSON_ATCC_30995.1.T2530015</name>
</gene>
<name>A0A8S1RQX2_9CILI</name>
<keyword evidence="2" id="KW-1185">Reference proteome</keyword>
<protein>
    <submittedName>
        <fullName evidence="1">Uncharacterized protein</fullName>
    </submittedName>
</protein>
<proteinExistence type="predicted"/>
<dbReference type="EMBL" id="CAJJDN010000253">
    <property type="protein sequence ID" value="CAD8129967.1"/>
    <property type="molecule type" value="Genomic_DNA"/>
</dbReference>
<organism evidence="1 2">
    <name type="scientific">Paramecium sonneborni</name>
    <dbReference type="NCBI Taxonomy" id="65129"/>
    <lineage>
        <taxon>Eukaryota</taxon>
        <taxon>Sar</taxon>
        <taxon>Alveolata</taxon>
        <taxon>Ciliophora</taxon>
        <taxon>Intramacronucleata</taxon>
        <taxon>Oligohymenophorea</taxon>
        <taxon>Peniculida</taxon>
        <taxon>Parameciidae</taxon>
        <taxon>Paramecium</taxon>
    </lineage>
</organism>
<dbReference type="Proteomes" id="UP000692954">
    <property type="component" value="Unassembled WGS sequence"/>
</dbReference>
<dbReference type="AlphaFoldDB" id="A0A8S1RQX2"/>
<reference evidence="1" key="1">
    <citation type="submission" date="2021-01" db="EMBL/GenBank/DDBJ databases">
        <authorList>
            <consortium name="Genoscope - CEA"/>
            <person name="William W."/>
        </authorList>
    </citation>
    <scope>NUCLEOTIDE SEQUENCE</scope>
</reference>
<evidence type="ECO:0000313" key="1">
    <source>
        <dbReference type="EMBL" id="CAD8129967.1"/>
    </source>
</evidence>
<comment type="caution">
    <text evidence="1">The sequence shown here is derived from an EMBL/GenBank/DDBJ whole genome shotgun (WGS) entry which is preliminary data.</text>
</comment>
<evidence type="ECO:0000313" key="2">
    <source>
        <dbReference type="Proteomes" id="UP000692954"/>
    </source>
</evidence>